<evidence type="ECO:0000256" key="5">
    <source>
        <dbReference type="SAM" id="SignalP"/>
    </source>
</evidence>
<feature type="chain" id="PRO_5006062105" evidence="5">
    <location>
        <begin position="21"/>
        <end position="449"/>
    </location>
</feature>
<feature type="signal peptide" evidence="5">
    <location>
        <begin position="1"/>
        <end position="20"/>
    </location>
</feature>
<dbReference type="EMBL" id="CYRX01000029">
    <property type="protein sequence ID" value="CUH60684.1"/>
    <property type="molecule type" value="Genomic_DNA"/>
</dbReference>
<dbReference type="Pfam" id="PF05193">
    <property type="entry name" value="Peptidase_M16_C"/>
    <property type="match status" value="1"/>
</dbReference>
<dbReference type="Proteomes" id="UP000051298">
    <property type="component" value="Unassembled WGS sequence"/>
</dbReference>
<dbReference type="eggNOG" id="COG0612">
    <property type="taxonomic scope" value="Bacteria"/>
</dbReference>
<dbReference type="InterPro" id="IPR001431">
    <property type="entry name" value="Pept_M16_Zn_BS"/>
</dbReference>
<evidence type="ECO:0000259" key="6">
    <source>
        <dbReference type="Pfam" id="PF00675"/>
    </source>
</evidence>
<gene>
    <name evidence="8" type="primary">ptrA_1</name>
    <name evidence="8" type="ORF">THS5294_01980</name>
</gene>
<keyword evidence="8" id="KW-0645">Protease</keyword>
<dbReference type="AlphaFoldDB" id="A0A0P1EZW0"/>
<dbReference type="SUPFAM" id="SSF63411">
    <property type="entry name" value="LuxS/MPP-like metallohydrolase"/>
    <property type="match status" value="2"/>
</dbReference>
<comment type="similarity">
    <text evidence="2 4">Belongs to the peptidase M16 family.</text>
</comment>
<dbReference type="GO" id="GO:0004222">
    <property type="term" value="F:metalloendopeptidase activity"/>
    <property type="evidence" value="ECO:0007669"/>
    <property type="project" value="UniProtKB-EC"/>
</dbReference>
<accession>A0A0P1EZW0</accession>
<sequence>MRRFALATLACFAFSAAAQAQTADRVTTFTLDNGLEAVVIEDNRAPVVVHMMWYKVGSADETSGKSGIAHFLEHLMFKGTETMEPGEFSRVVAANGGSDNAFTSYDYTAYFQRVASDRLELMMRMESDRMRNLVLDDEDMLTERDVVVEERAQRTDSNPGALFSEQRRAAQFLNHPYGRPIIGWRDEVAALTLQDALDFYALHYAPNNAVLVVAGDVDPDEVRALATQYYGPVPPSENLPPRARPAEPEHLSARHMEMVDDRVSNPYVIRTWLAPERDAGAQQDAAAYTLLAALLGGNSATSHMGNLLEQTEKSALYTEAFYSGMSLDDTTFGMLVVPVPGRTLEQAEADMERSLKTFIEAGIDSAKLERLKAQVRASEIYGQDSLQGRARSYGAALTSGLTVEDVQMWPTILEAVTEEQILAAAQSLLDLNTSVTGYLTNPSAEEATQ</sequence>
<evidence type="ECO:0000256" key="1">
    <source>
        <dbReference type="ARBA" id="ARBA00001947"/>
    </source>
</evidence>
<dbReference type="PANTHER" id="PTHR11851:SF49">
    <property type="entry name" value="MITOCHONDRIAL-PROCESSING PEPTIDASE SUBUNIT ALPHA"/>
    <property type="match status" value="1"/>
</dbReference>
<dbReference type="InterPro" id="IPR050361">
    <property type="entry name" value="MPP/UQCRC_Complex"/>
</dbReference>
<name>A0A0P1EZW0_9RHOB</name>
<comment type="cofactor">
    <cofactor evidence="1">
        <name>Zn(2+)</name>
        <dbReference type="ChEBI" id="CHEBI:29105"/>
    </cofactor>
</comment>
<dbReference type="RefSeq" id="WP_058123611.1">
    <property type="nucleotide sequence ID" value="NZ_CYRX01000029.1"/>
</dbReference>
<organism evidence="8 9">
    <name type="scientific">Thalassobacter stenotrophicus</name>
    <dbReference type="NCBI Taxonomy" id="266809"/>
    <lineage>
        <taxon>Bacteria</taxon>
        <taxon>Pseudomonadati</taxon>
        <taxon>Pseudomonadota</taxon>
        <taxon>Alphaproteobacteria</taxon>
        <taxon>Rhodobacterales</taxon>
        <taxon>Roseobacteraceae</taxon>
        <taxon>Thalassobacter</taxon>
    </lineage>
</organism>
<evidence type="ECO:0000313" key="8">
    <source>
        <dbReference type="EMBL" id="CUH60684.1"/>
    </source>
</evidence>
<reference evidence="8 9" key="1">
    <citation type="submission" date="2015-09" db="EMBL/GenBank/DDBJ databases">
        <authorList>
            <consortium name="Swine Surveillance"/>
        </authorList>
    </citation>
    <scope>NUCLEOTIDE SEQUENCE [LARGE SCALE GENOMIC DNA]</scope>
    <source>
        <strain evidence="8 9">CECT 5294</strain>
    </source>
</reference>
<keyword evidence="5" id="KW-0732">Signal</keyword>
<evidence type="ECO:0000259" key="7">
    <source>
        <dbReference type="Pfam" id="PF05193"/>
    </source>
</evidence>
<evidence type="ECO:0000313" key="9">
    <source>
        <dbReference type="Proteomes" id="UP000051298"/>
    </source>
</evidence>
<proteinExistence type="inferred from homology"/>
<dbReference type="Pfam" id="PF00675">
    <property type="entry name" value="Peptidase_M16"/>
    <property type="match status" value="1"/>
</dbReference>
<protein>
    <submittedName>
        <fullName evidence="8">Protease 3</fullName>
        <ecNumber evidence="8">3.4.24.55</ecNumber>
    </submittedName>
</protein>
<dbReference type="PROSITE" id="PS00143">
    <property type="entry name" value="INSULINASE"/>
    <property type="match status" value="1"/>
</dbReference>
<dbReference type="InterPro" id="IPR007863">
    <property type="entry name" value="Peptidase_M16_C"/>
</dbReference>
<dbReference type="PANTHER" id="PTHR11851">
    <property type="entry name" value="METALLOPROTEASE"/>
    <property type="match status" value="1"/>
</dbReference>
<feature type="domain" description="Peptidase M16 N-terminal" evidence="6">
    <location>
        <begin position="38"/>
        <end position="182"/>
    </location>
</feature>
<dbReference type="EC" id="3.4.24.55" evidence="8"/>
<evidence type="ECO:0000256" key="2">
    <source>
        <dbReference type="ARBA" id="ARBA00007261"/>
    </source>
</evidence>
<dbReference type="GO" id="GO:0046872">
    <property type="term" value="F:metal ion binding"/>
    <property type="evidence" value="ECO:0007669"/>
    <property type="project" value="InterPro"/>
</dbReference>
<keyword evidence="3" id="KW-0482">Metalloprotease</keyword>
<dbReference type="STRING" id="266809.PM03_13150"/>
<keyword evidence="8" id="KW-0378">Hydrolase</keyword>
<evidence type="ECO:0000256" key="4">
    <source>
        <dbReference type="RuleBase" id="RU004447"/>
    </source>
</evidence>
<feature type="domain" description="Peptidase M16 C-terminal" evidence="7">
    <location>
        <begin position="191"/>
        <end position="374"/>
    </location>
</feature>
<dbReference type="InterPro" id="IPR011249">
    <property type="entry name" value="Metalloenz_LuxS/M16"/>
</dbReference>
<dbReference type="Gene3D" id="3.30.830.10">
    <property type="entry name" value="Metalloenzyme, LuxS/M16 peptidase-like"/>
    <property type="match status" value="2"/>
</dbReference>
<evidence type="ECO:0000256" key="3">
    <source>
        <dbReference type="ARBA" id="ARBA00023049"/>
    </source>
</evidence>
<dbReference type="GO" id="GO:0006508">
    <property type="term" value="P:proteolysis"/>
    <property type="evidence" value="ECO:0007669"/>
    <property type="project" value="UniProtKB-KW"/>
</dbReference>
<dbReference type="InterPro" id="IPR011765">
    <property type="entry name" value="Pept_M16_N"/>
</dbReference>